<evidence type="ECO:0000313" key="1">
    <source>
        <dbReference type="EMBL" id="QDU00736.1"/>
    </source>
</evidence>
<gene>
    <name evidence="1" type="ORF">V6x_04120</name>
</gene>
<proteinExistence type="predicted"/>
<evidence type="ECO:0000313" key="2">
    <source>
        <dbReference type="Proteomes" id="UP000320722"/>
    </source>
</evidence>
<dbReference type="Proteomes" id="UP000320722">
    <property type="component" value="Chromosome"/>
</dbReference>
<accession>A0A517W666</accession>
<dbReference type="EMBL" id="CP036347">
    <property type="protein sequence ID" value="QDU00736.1"/>
    <property type="molecule type" value="Genomic_DNA"/>
</dbReference>
<protein>
    <submittedName>
        <fullName evidence="1">Uncharacterized protein</fullName>
    </submittedName>
</protein>
<reference evidence="1 2" key="1">
    <citation type="submission" date="2019-02" db="EMBL/GenBank/DDBJ databases">
        <title>Deep-cultivation of Planctomycetes and their phenomic and genomic characterization uncovers novel biology.</title>
        <authorList>
            <person name="Wiegand S."/>
            <person name="Jogler M."/>
            <person name="Boedeker C."/>
            <person name="Pinto D."/>
            <person name="Vollmers J."/>
            <person name="Rivas-Marin E."/>
            <person name="Kohn T."/>
            <person name="Peeters S.H."/>
            <person name="Heuer A."/>
            <person name="Rast P."/>
            <person name="Oberbeckmann S."/>
            <person name="Bunk B."/>
            <person name="Jeske O."/>
            <person name="Meyerdierks A."/>
            <person name="Storesund J.E."/>
            <person name="Kallscheuer N."/>
            <person name="Luecker S."/>
            <person name="Lage O.M."/>
            <person name="Pohl T."/>
            <person name="Merkel B.J."/>
            <person name="Hornburger P."/>
            <person name="Mueller R.-W."/>
            <person name="Bruemmer F."/>
            <person name="Labrenz M."/>
            <person name="Spormann A.M."/>
            <person name="Op den Camp H."/>
            <person name="Overmann J."/>
            <person name="Amann R."/>
            <person name="Jetten M.S.M."/>
            <person name="Mascher T."/>
            <person name="Medema M.H."/>
            <person name="Devos D.P."/>
            <person name="Kaster A.-K."/>
            <person name="Ovreas L."/>
            <person name="Rohde M."/>
            <person name="Galperin M.Y."/>
            <person name="Jogler C."/>
        </authorList>
    </citation>
    <scope>NUCLEOTIDE SEQUENCE [LARGE SCALE GENOMIC DNA]</scope>
    <source>
        <strain evidence="1 2">V6</strain>
    </source>
</reference>
<name>A0A517W666_9PLAN</name>
<organism evidence="1 2">
    <name type="scientific">Gimesia chilikensis</name>
    <dbReference type="NCBI Taxonomy" id="2605989"/>
    <lineage>
        <taxon>Bacteria</taxon>
        <taxon>Pseudomonadati</taxon>
        <taxon>Planctomycetota</taxon>
        <taxon>Planctomycetia</taxon>
        <taxon>Planctomycetales</taxon>
        <taxon>Planctomycetaceae</taxon>
        <taxon>Gimesia</taxon>
    </lineage>
</organism>
<sequence length="65" mass="7409">MPEFTPKSGSLKIETFDDPPPVLTMNIRIDFREPMDPEEPGCTQSVKAEFDDLAVPFNCVYDCQR</sequence>
<dbReference type="AlphaFoldDB" id="A0A517W666"/>